<protein>
    <submittedName>
        <fullName evidence="2">Uncharacterized protein</fullName>
    </submittedName>
</protein>
<organism evidence="2 3">
    <name type="scientific">Actinidia rufa</name>
    <dbReference type="NCBI Taxonomy" id="165716"/>
    <lineage>
        <taxon>Eukaryota</taxon>
        <taxon>Viridiplantae</taxon>
        <taxon>Streptophyta</taxon>
        <taxon>Embryophyta</taxon>
        <taxon>Tracheophyta</taxon>
        <taxon>Spermatophyta</taxon>
        <taxon>Magnoliopsida</taxon>
        <taxon>eudicotyledons</taxon>
        <taxon>Gunneridae</taxon>
        <taxon>Pentapetalae</taxon>
        <taxon>asterids</taxon>
        <taxon>Ericales</taxon>
        <taxon>Actinidiaceae</taxon>
        <taxon>Actinidia</taxon>
    </lineage>
</organism>
<evidence type="ECO:0000256" key="1">
    <source>
        <dbReference type="SAM" id="MobiDB-lite"/>
    </source>
</evidence>
<dbReference type="AlphaFoldDB" id="A0A7J0DP61"/>
<reference evidence="3" key="1">
    <citation type="submission" date="2019-07" db="EMBL/GenBank/DDBJ databases">
        <title>De Novo Assembly of kiwifruit Actinidia rufa.</title>
        <authorList>
            <person name="Sugita-Konishi S."/>
            <person name="Sato K."/>
            <person name="Mori E."/>
            <person name="Abe Y."/>
            <person name="Kisaki G."/>
            <person name="Hamano K."/>
            <person name="Suezawa K."/>
            <person name="Otani M."/>
            <person name="Fukuda T."/>
            <person name="Manabe T."/>
            <person name="Gomi K."/>
            <person name="Tabuchi M."/>
            <person name="Akimitsu K."/>
            <person name="Kataoka I."/>
        </authorList>
    </citation>
    <scope>NUCLEOTIDE SEQUENCE [LARGE SCALE GENOMIC DNA]</scope>
    <source>
        <strain evidence="3">cv. Fuchu</strain>
    </source>
</reference>
<name>A0A7J0DP61_9ERIC</name>
<keyword evidence="3" id="KW-1185">Reference proteome</keyword>
<feature type="compositionally biased region" description="Low complexity" evidence="1">
    <location>
        <begin position="63"/>
        <end position="74"/>
    </location>
</feature>
<accession>A0A7J0DP61</accession>
<proteinExistence type="predicted"/>
<dbReference type="Proteomes" id="UP000585474">
    <property type="component" value="Unassembled WGS sequence"/>
</dbReference>
<sequence length="91" mass="10268">MESKTETKKYRGHSDRNLEGGRLGRGDRVQGPSRGRREARRRPLRSRPQVARQASRRVVLALTGRTQTRQGPGTNRSGGARTRDKTRAENC</sequence>
<feature type="compositionally biased region" description="Basic and acidic residues" evidence="1">
    <location>
        <begin position="1"/>
        <end position="28"/>
    </location>
</feature>
<comment type="caution">
    <text evidence="2">The sequence shown here is derived from an EMBL/GenBank/DDBJ whole genome shotgun (WGS) entry which is preliminary data.</text>
</comment>
<feature type="compositionally biased region" description="Basic and acidic residues" evidence="1">
    <location>
        <begin position="81"/>
        <end position="91"/>
    </location>
</feature>
<feature type="region of interest" description="Disordered" evidence="1">
    <location>
        <begin position="1"/>
        <end position="91"/>
    </location>
</feature>
<dbReference type="EMBL" id="BJWL01000329">
    <property type="protein sequence ID" value="GFS39339.1"/>
    <property type="molecule type" value="Genomic_DNA"/>
</dbReference>
<evidence type="ECO:0000313" key="2">
    <source>
        <dbReference type="EMBL" id="GFS39339.1"/>
    </source>
</evidence>
<evidence type="ECO:0000313" key="3">
    <source>
        <dbReference type="Proteomes" id="UP000585474"/>
    </source>
</evidence>
<gene>
    <name evidence="2" type="ORF">Acr_00g0062360</name>
</gene>